<dbReference type="AlphaFoldDB" id="A0A4S2MSJ6"/>
<gene>
    <name evidence="1" type="ORF">EX30DRAFT_342753</name>
</gene>
<evidence type="ECO:0000313" key="2">
    <source>
        <dbReference type="Proteomes" id="UP000298138"/>
    </source>
</evidence>
<proteinExistence type="predicted"/>
<dbReference type="Proteomes" id="UP000298138">
    <property type="component" value="Unassembled WGS sequence"/>
</dbReference>
<reference evidence="1 2" key="1">
    <citation type="submission" date="2019-04" db="EMBL/GenBank/DDBJ databases">
        <title>Comparative genomics and transcriptomics to analyze fruiting body development in filamentous ascomycetes.</title>
        <authorList>
            <consortium name="DOE Joint Genome Institute"/>
            <person name="Lutkenhaus R."/>
            <person name="Traeger S."/>
            <person name="Breuer J."/>
            <person name="Kuo A."/>
            <person name="Lipzen A."/>
            <person name="Pangilinan J."/>
            <person name="Dilworth D."/>
            <person name="Sandor L."/>
            <person name="Poggeler S."/>
            <person name="Barry K."/>
            <person name="Grigoriev I.V."/>
            <person name="Nowrousian M."/>
        </authorList>
    </citation>
    <scope>NUCLEOTIDE SEQUENCE [LARGE SCALE GENOMIC DNA]</scope>
    <source>
        <strain evidence="1 2">CBS 389.68</strain>
    </source>
</reference>
<dbReference type="InParanoid" id="A0A4S2MSJ6"/>
<dbReference type="EMBL" id="ML220136">
    <property type="protein sequence ID" value="TGZ78887.1"/>
    <property type="molecule type" value="Genomic_DNA"/>
</dbReference>
<keyword evidence="2" id="KW-1185">Reference proteome</keyword>
<protein>
    <submittedName>
        <fullName evidence="1">Uncharacterized protein</fullName>
    </submittedName>
</protein>
<sequence>MGVFSDTYDERNLNIDDLCNMVRTKFRMEINSPKFWKRVSDELDRHYRAFFDDTNDDAINLPRRRPS</sequence>
<organism evidence="1 2">
    <name type="scientific">Ascodesmis nigricans</name>
    <dbReference type="NCBI Taxonomy" id="341454"/>
    <lineage>
        <taxon>Eukaryota</taxon>
        <taxon>Fungi</taxon>
        <taxon>Dikarya</taxon>
        <taxon>Ascomycota</taxon>
        <taxon>Pezizomycotina</taxon>
        <taxon>Pezizomycetes</taxon>
        <taxon>Pezizales</taxon>
        <taxon>Ascodesmidaceae</taxon>
        <taxon>Ascodesmis</taxon>
    </lineage>
</organism>
<evidence type="ECO:0000313" key="1">
    <source>
        <dbReference type="EMBL" id="TGZ78887.1"/>
    </source>
</evidence>
<accession>A0A4S2MSJ6</accession>
<name>A0A4S2MSJ6_9PEZI</name>